<feature type="compositionally biased region" description="Basic and acidic residues" evidence="1">
    <location>
        <begin position="67"/>
        <end position="81"/>
    </location>
</feature>
<evidence type="ECO:0000313" key="2">
    <source>
        <dbReference type="EMBL" id="KAJ7710524.1"/>
    </source>
</evidence>
<evidence type="ECO:0000256" key="1">
    <source>
        <dbReference type="SAM" id="MobiDB-lite"/>
    </source>
</evidence>
<feature type="region of interest" description="Disordered" evidence="1">
    <location>
        <begin position="1"/>
        <end position="200"/>
    </location>
</feature>
<reference evidence="2" key="1">
    <citation type="submission" date="2023-03" db="EMBL/GenBank/DDBJ databases">
        <title>Massive genome expansion in bonnet fungi (Mycena s.s.) driven by repeated elements and novel gene families across ecological guilds.</title>
        <authorList>
            <consortium name="Lawrence Berkeley National Laboratory"/>
            <person name="Harder C.B."/>
            <person name="Miyauchi S."/>
            <person name="Viragh M."/>
            <person name="Kuo A."/>
            <person name="Thoen E."/>
            <person name="Andreopoulos B."/>
            <person name="Lu D."/>
            <person name="Skrede I."/>
            <person name="Drula E."/>
            <person name="Henrissat B."/>
            <person name="Morin E."/>
            <person name="Kohler A."/>
            <person name="Barry K."/>
            <person name="LaButti K."/>
            <person name="Morin E."/>
            <person name="Salamov A."/>
            <person name="Lipzen A."/>
            <person name="Mereny Z."/>
            <person name="Hegedus B."/>
            <person name="Baldrian P."/>
            <person name="Stursova M."/>
            <person name="Weitz H."/>
            <person name="Taylor A."/>
            <person name="Grigoriev I.V."/>
            <person name="Nagy L.G."/>
            <person name="Martin F."/>
            <person name="Kauserud H."/>
        </authorList>
    </citation>
    <scope>NUCLEOTIDE SEQUENCE</scope>
    <source>
        <strain evidence="2">CBHHK067</strain>
    </source>
</reference>
<name>A0AAD7MCA8_MYCRO</name>
<feature type="compositionally biased region" description="Gly residues" evidence="1">
    <location>
        <begin position="215"/>
        <end position="224"/>
    </location>
</feature>
<sequence length="268" mass="28130">MGTECEGGQSGTAAAGMGDSAGQTSWYGSIVHRRAESVGTAPQTPLARDARSSTPLAGSTWSPTPEDLGRRMRARNEEGCSLHRPPGRIPAHKVQKKGEDEGGGWKGYGRSGVGMNQRSSLDVPAKKSARVIPDSSAVEKGDVRRGGAEYEGVPGRKRGGMIRSDESGDAGTKEGRTRKEGGSEETDDGDAHMQQSGGPCASCRVRRRLAMEIGDGGWAVGGDGESSRAATSMCDCDELRGRPRPRKERRVGPGAVHGTGSDESSEYT</sequence>
<dbReference type="AlphaFoldDB" id="A0AAD7MCA8"/>
<protein>
    <submittedName>
        <fullName evidence="2">Uncharacterized protein</fullName>
    </submittedName>
</protein>
<proteinExistence type="predicted"/>
<gene>
    <name evidence="2" type="ORF">B0H17DRAFT_1173543</name>
</gene>
<evidence type="ECO:0000313" key="3">
    <source>
        <dbReference type="Proteomes" id="UP001221757"/>
    </source>
</evidence>
<organism evidence="2 3">
    <name type="scientific">Mycena rosella</name>
    <name type="common">Pink bonnet</name>
    <name type="synonym">Agaricus rosellus</name>
    <dbReference type="NCBI Taxonomy" id="1033263"/>
    <lineage>
        <taxon>Eukaryota</taxon>
        <taxon>Fungi</taxon>
        <taxon>Dikarya</taxon>
        <taxon>Basidiomycota</taxon>
        <taxon>Agaricomycotina</taxon>
        <taxon>Agaricomycetes</taxon>
        <taxon>Agaricomycetidae</taxon>
        <taxon>Agaricales</taxon>
        <taxon>Marasmiineae</taxon>
        <taxon>Mycenaceae</taxon>
        <taxon>Mycena</taxon>
    </lineage>
</organism>
<feature type="compositionally biased region" description="Polar residues" evidence="1">
    <location>
        <begin position="52"/>
        <end position="63"/>
    </location>
</feature>
<comment type="caution">
    <text evidence="2">The sequence shown here is derived from an EMBL/GenBank/DDBJ whole genome shotgun (WGS) entry which is preliminary data.</text>
</comment>
<feature type="compositionally biased region" description="Basic and acidic residues" evidence="1">
    <location>
        <begin position="137"/>
        <end position="148"/>
    </location>
</feature>
<dbReference type="Proteomes" id="UP001221757">
    <property type="component" value="Unassembled WGS sequence"/>
</dbReference>
<feature type="compositionally biased region" description="Basic and acidic residues" evidence="1">
    <location>
        <begin position="163"/>
        <end position="182"/>
    </location>
</feature>
<accession>A0AAD7MCA8</accession>
<feature type="region of interest" description="Disordered" evidence="1">
    <location>
        <begin position="215"/>
        <end position="268"/>
    </location>
</feature>
<keyword evidence="3" id="KW-1185">Reference proteome</keyword>
<dbReference type="EMBL" id="JARKIE010000001">
    <property type="protein sequence ID" value="KAJ7710524.1"/>
    <property type="molecule type" value="Genomic_DNA"/>
</dbReference>